<evidence type="ECO:0000313" key="3">
    <source>
        <dbReference type="WBParaSite" id="jg4120"/>
    </source>
</evidence>
<feature type="signal peptide" evidence="1">
    <location>
        <begin position="1"/>
        <end position="32"/>
    </location>
</feature>
<dbReference type="WBParaSite" id="jg4120">
    <property type="protein sequence ID" value="jg4120"/>
    <property type="gene ID" value="jg4120"/>
</dbReference>
<sequence>MLSQLSPMSCSDAFKHILLVLLVTILSQPTVGMNPMGLHQQRRSSSLEELLQHRNIRSFPYSSVSYMRMLPPSSQSQQPINPQLIFSLSPPDLSPVSGPIRTLTGKES</sequence>
<dbReference type="Proteomes" id="UP000887574">
    <property type="component" value="Unplaced"/>
</dbReference>
<evidence type="ECO:0000313" key="2">
    <source>
        <dbReference type="Proteomes" id="UP000887574"/>
    </source>
</evidence>
<evidence type="ECO:0000256" key="1">
    <source>
        <dbReference type="SAM" id="SignalP"/>
    </source>
</evidence>
<reference evidence="3" key="1">
    <citation type="submission" date="2022-11" db="UniProtKB">
        <authorList>
            <consortium name="WormBaseParasite"/>
        </authorList>
    </citation>
    <scope>IDENTIFICATION</scope>
</reference>
<feature type="chain" id="PRO_5038022749" evidence="1">
    <location>
        <begin position="33"/>
        <end position="108"/>
    </location>
</feature>
<accession>A0A915E8Z6</accession>
<name>A0A915E8Z6_9BILA</name>
<protein>
    <submittedName>
        <fullName evidence="3">Uncharacterized protein</fullName>
    </submittedName>
</protein>
<proteinExistence type="predicted"/>
<organism evidence="2 3">
    <name type="scientific">Ditylenchus dipsaci</name>
    <dbReference type="NCBI Taxonomy" id="166011"/>
    <lineage>
        <taxon>Eukaryota</taxon>
        <taxon>Metazoa</taxon>
        <taxon>Ecdysozoa</taxon>
        <taxon>Nematoda</taxon>
        <taxon>Chromadorea</taxon>
        <taxon>Rhabditida</taxon>
        <taxon>Tylenchina</taxon>
        <taxon>Tylenchomorpha</taxon>
        <taxon>Sphaerularioidea</taxon>
        <taxon>Anguinidae</taxon>
        <taxon>Anguininae</taxon>
        <taxon>Ditylenchus</taxon>
    </lineage>
</organism>
<keyword evidence="2" id="KW-1185">Reference proteome</keyword>
<dbReference type="AlphaFoldDB" id="A0A915E8Z6"/>
<keyword evidence="1" id="KW-0732">Signal</keyword>